<evidence type="ECO:0000256" key="4">
    <source>
        <dbReference type="ARBA" id="ARBA00022473"/>
    </source>
</evidence>
<evidence type="ECO:0000256" key="9">
    <source>
        <dbReference type="RuleBase" id="RU000682"/>
    </source>
</evidence>
<feature type="region of interest" description="Disordered" evidence="10">
    <location>
        <begin position="218"/>
        <end position="238"/>
    </location>
</feature>
<comment type="subcellular location">
    <subcellularLocation>
        <location evidence="2 8 9">Nucleus</location>
    </subcellularLocation>
</comment>
<dbReference type="PROSITE" id="PS50071">
    <property type="entry name" value="HOMEOBOX_2"/>
    <property type="match status" value="1"/>
</dbReference>
<feature type="domain" description="Homeobox" evidence="11">
    <location>
        <begin position="150"/>
        <end position="210"/>
    </location>
</feature>
<evidence type="ECO:0000256" key="10">
    <source>
        <dbReference type="SAM" id="MobiDB-lite"/>
    </source>
</evidence>
<comment type="similarity">
    <text evidence="3">Belongs to the Antp homeobox family.</text>
</comment>
<dbReference type="Pfam" id="PF00046">
    <property type="entry name" value="Homeodomain"/>
    <property type="match status" value="1"/>
</dbReference>
<feature type="compositionally biased region" description="Polar residues" evidence="10">
    <location>
        <begin position="219"/>
        <end position="230"/>
    </location>
</feature>
<dbReference type="GO" id="GO:0048704">
    <property type="term" value="P:embryonic skeletal system morphogenesis"/>
    <property type="evidence" value="ECO:0007669"/>
    <property type="project" value="TreeGrafter"/>
</dbReference>
<sequence>MQTLSHHEGNNDYSYVSTILVNPLHHLPSVDPQCSSSPCLLLQGGCSTVEPGDPNQAGPGEGHEWDHVFAQKPNSSQNTFGIGPHHCMDQADLLKTNGTSAKDLLFKTLYPWMGERQPSSIPNFCQSGAAVLNSDEACSPQRVRKSDSRSGRKRSRAAFTSSQLLELEKEFHFSAYLCRPRRLEMASLLKLTDRQIKIWFQNRRMKYKKDHKGKVTAWPSYSSQGMSASSPADVGPSAGDIKASDKLQFFHHRQPTSVNFTQNHYSEPSYKDWLLLTKPTPTPVHLDFSSVPQPTSRPSDSPLASVPDLCLHKQDERRLLVPPAPSYQ</sequence>
<dbReference type="PANTHER" id="PTHR45664">
    <property type="entry name" value="PROTEIN ZERKNUELLT 1-RELATED"/>
    <property type="match status" value="1"/>
</dbReference>
<feature type="compositionally biased region" description="Polar residues" evidence="10">
    <location>
        <begin position="290"/>
        <end position="299"/>
    </location>
</feature>
<evidence type="ECO:0000313" key="13">
    <source>
        <dbReference type="Proteomes" id="UP000694621"/>
    </source>
</evidence>
<feature type="DNA-binding region" description="Homeobox" evidence="8">
    <location>
        <begin position="152"/>
        <end position="211"/>
    </location>
</feature>
<dbReference type="Proteomes" id="UP000694621">
    <property type="component" value="Unplaced"/>
</dbReference>
<evidence type="ECO:0000313" key="12">
    <source>
        <dbReference type="Ensembl" id="ENSAMXP00005012773.1"/>
    </source>
</evidence>
<dbReference type="GO" id="GO:0005634">
    <property type="term" value="C:nucleus"/>
    <property type="evidence" value="ECO:0007669"/>
    <property type="project" value="UniProtKB-SubCell"/>
</dbReference>
<evidence type="ECO:0000256" key="7">
    <source>
        <dbReference type="ARBA" id="ARBA00023242"/>
    </source>
</evidence>
<dbReference type="Ensembl" id="ENSAMXT00005014145.1">
    <property type="protein sequence ID" value="ENSAMXP00005012773.1"/>
    <property type="gene ID" value="ENSAMXG00005006889.1"/>
</dbReference>
<dbReference type="InterPro" id="IPR009057">
    <property type="entry name" value="Homeodomain-like_sf"/>
</dbReference>
<comment type="function">
    <text evidence="1">Sequence-specific transcription factor which is part of a developmental regulatory system that provides cells with specific positional identities on the anterior-posterior axis.</text>
</comment>
<evidence type="ECO:0000256" key="6">
    <source>
        <dbReference type="ARBA" id="ARBA00023155"/>
    </source>
</evidence>
<organism evidence="12 13">
    <name type="scientific">Astyanax mexicanus</name>
    <name type="common">Blind cave fish</name>
    <name type="synonym">Astyanax fasciatus mexicanus</name>
    <dbReference type="NCBI Taxonomy" id="7994"/>
    <lineage>
        <taxon>Eukaryota</taxon>
        <taxon>Metazoa</taxon>
        <taxon>Chordata</taxon>
        <taxon>Craniata</taxon>
        <taxon>Vertebrata</taxon>
        <taxon>Euteleostomi</taxon>
        <taxon>Actinopterygii</taxon>
        <taxon>Neopterygii</taxon>
        <taxon>Teleostei</taxon>
        <taxon>Ostariophysi</taxon>
        <taxon>Characiformes</taxon>
        <taxon>Characoidei</taxon>
        <taxon>Acestrorhamphidae</taxon>
        <taxon>Acestrorhamphinae</taxon>
        <taxon>Astyanax</taxon>
    </lineage>
</organism>
<dbReference type="GO" id="GO:0000981">
    <property type="term" value="F:DNA-binding transcription factor activity, RNA polymerase II-specific"/>
    <property type="evidence" value="ECO:0007669"/>
    <property type="project" value="InterPro"/>
</dbReference>
<name>A0A8B9HIV4_ASTMX</name>
<evidence type="ECO:0000259" key="11">
    <source>
        <dbReference type="PROSITE" id="PS50071"/>
    </source>
</evidence>
<protein>
    <submittedName>
        <fullName evidence="12">Homeobox C3a</fullName>
    </submittedName>
</protein>
<dbReference type="PROSITE" id="PS00027">
    <property type="entry name" value="HOMEOBOX_1"/>
    <property type="match status" value="1"/>
</dbReference>
<dbReference type="CDD" id="cd00086">
    <property type="entry name" value="homeodomain"/>
    <property type="match status" value="1"/>
</dbReference>
<evidence type="ECO:0000256" key="2">
    <source>
        <dbReference type="ARBA" id="ARBA00004123"/>
    </source>
</evidence>
<keyword evidence="6 8" id="KW-0371">Homeobox</keyword>
<dbReference type="PANTHER" id="PTHR45664:SF11">
    <property type="entry name" value="HOMEOBOX PROTEIN HOX-B3"/>
    <property type="match status" value="1"/>
</dbReference>
<reference evidence="12" key="1">
    <citation type="submission" date="2025-08" db="UniProtKB">
        <authorList>
            <consortium name="Ensembl"/>
        </authorList>
    </citation>
    <scope>IDENTIFICATION</scope>
</reference>
<evidence type="ECO:0000256" key="5">
    <source>
        <dbReference type="ARBA" id="ARBA00023125"/>
    </source>
</evidence>
<keyword evidence="4" id="KW-0217">Developmental protein</keyword>
<dbReference type="SUPFAM" id="SSF46689">
    <property type="entry name" value="Homeodomain-like"/>
    <property type="match status" value="1"/>
</dbReference>
<feature type="region of interest" description="Disordered" evidence="10">
    <location>
        <begin position="136"/>
        <end position="155"/>
    </location>
</feature>
<dbReference type="GO" id="GO:0009952">
    <property type="term" value="P:anterior/posterior pattern specification"/>
    <property type="evidence" value="ECO:0007669"/>
    <property type="project" value="TreeGrafter"/>
</dbReference>
<dbReference type="InterPro" id="IPR001356">
    <property type="entry name" value="HD"/>
</dbReference>
<dbReference type="SMART" id="SM00389">
    <property type="entry name" value="HOX"/>
    <property type="match status" value="1"/>
</dbReference>
<dbReference type="InterPro" id="IPR017970">
    <property type="entry name" value="Homeobox_CS"/>
</dbReference>
<feature type="region of interest" description="Disordered" evidence="10">
    <location>
        <begin position="285"/>
        <end position="307"/>
    </location>
</feature>
<dbReference type="GO" id="GO:0000978">
    <property type="term" value="F:RNA polymerase II cis-regulatory region sequence-specific DNA binding"/>
    <property type="evidence" value="ECO:0007669"/>
    <property type="project" value="TreeGrafter"/>
</dbReference>
<dbReference type="PRINTS" id="PR00024">
    <property type="entry name" value="HOMEOBOX"/>
</dbReference>
<evidence type="ECO:0000256" key="1">
    <source>
        <dbReference type="ARBA" id="ARBA00003263"/>
    </source>
</evidence>
<evidence type="ECO:0000256" key="8">
    <source>
        <dbReference type="PROSITE-ProRule" id="PRU00108"/>
    </source>
</evidence>
<dbReference type="AlphaFoldDB" id="A0A8B9HIV4"/>
<dbReference type="InterPro" id="IPR020479">
    <property type="entry name" value="HD_metazoa"/>
</dbReference>
<proteinExistence type="inferred from homology"/>
<evidence type="ECO:0000256" key="3">
    <source>
        <dbReference type="ARBA" id="ARBA00009107"/>
    </source>
</evidence>
<accession>A0A8B9HIV4</accession>
<keyword evidence="7 8" id="KW-0539">Nucleus</keyword>
<dbReference type="Gene3D" id="1.10.10.60">
    <property type="entry name" value="Homeodomain-like"/>
    <property type="match status" value="1"/>
</dbReference>
<keyword evidence="5 8" id="KW-0238">DNA-binding</keyword>